<keyword evidence="5" id="KW-0862">Zinc</keyword>
<dbReference type="HOGENOM" id="CLU_007678_0_0_1"/>
<dbReference type="SUPFAM" id="SSF57667">
    <property type="entry name" value="beta-beta-alpha zinc fingers"/>
    <property type="match status" value="1"/>
</dbReference>
<evidence type="ECO:0000313" key="10">
    <source>
        <dbReference type="EMBL" id="CCG24567.1"/>
    </source>
</evidence>
<dbReference type="PROSITE" id="PS00028">
    <property type="entry name" value="ZINC_FINGER_C2H2_1"/>
    <property type="match status" value="2"/>
</dbReference>
<dbReference type="Gene3D" id="3.30.160.60">
    <property type="entry name" value="Classic Zinc Finger"/>
    <property type="match status" value="2"/>
</dbReference>
<dbReference type="InterPro" id="IPR036236">
    <property type="entry name" value="Znf_C2H2_sf"/>
</dbReference>
<feature type="compositionally biased region" description="Low complexity" evidence="8">
    <location>
        <begin position="928"/>
        <end position="961"/>
    </location>
</feature>
<evidence type="ECO:0000259" key="9">
    <source>
        <dbReference type="PROSITE" id="PS50157"/>
    </source>
</evidence>
<feature type="compositionally biased region" description="Basic and acidic residues" evidence="8">
    <location>
        <begin position="1007"/>
        <end position="1018"/>
    </location>
</feature>
<keyword evidence="4 7" id="KW-0863">Zinc-finger</keyword>
<evidence type="ECO:0000256" key="4">
    <source>
        <dbReference type="ARBA" id="ARBA00022771"/>
    </source>
</evidence>
<feature type="compositionally biased region" description="Basic residues" evidence="8">
    <location>
        <begin position="918"/>
        <end position="927"/>
    </location>
</feature>
<feature type="compositionally biased region" description="Low complexity" evidence="8">
    <location>
        <begin position="128"/>
        <end position="141"/>
    </location>
</feature>
<keyword evidence="11" id="KW-1185">Reference proteome</keyword>
<name>H8X9A2_CANO9</name>
<evidence type="ECO:0000256" key="5">
    <source>
        <dbReference type="ARBA" id="ARBA00022833"/>
    </source>
</evidence>
<accession>H8X9A2</accession>
<dbReference type="GO" id="GO:0005634">
    <property type="term" value="C:nucleus"/>
    <property type="evidence" value="ECO:0007669"/>
    <property type="project" value="UniProtKB-SubCell"/>
</dbReference>
<feature type="compositionally biased region" description="Low complexity" evidence="8">
    <location>
        <begin position="969"/>
        <end position="985"/>
    </location>
</feature>
<evidence type="ECO:0000256" key="7">
    <source>
        <dbReference type="PROSITE-ProRule" id="PRU00042"/>
    </source>
</evidence>
<organism evidence="10 11">
    <name type="scientific">Candida orthopsilosis (strain 90-125)</name>
    <name type="common">Yeast</name>
    <dbReference type="NCBI Taxonomy" id="1136231"/>
    <lineage>
        <taxon>Eukaryota</taxon>
        <taxon>Fungi</taxon>
        <taxon>Dikarya</taxon>
        <taxon>Ascomycota</taxon>
        <taxon>Saccharomycotina</taxon>
        <taxon>Pichiomycetes</taxon>
        <taxon>Debaryomycetaceae</taxon>
        <taxon>Candida/Lodderomyces clade</taxon>
        <taxon>Candida</taxon>
    </lineage>
</organism>
<gene>
    <name evidence="10" type="ORF">CORT_0F03430</name>
</gene>
<keyword evidence="6" id="KW-0539">Nucleus</keyword>
<feature type="domain" description="C2H2-type" evidence="9">
    <location>
        <begin position="43"/>
        <end position="71"/>
    </location>
</feature>
<dbReference type="GO" id="GO:0000981">
    <property type="term" value="F:DNA-binding transcription factor activity, RNA polymerase II-specific"/>
    <property type="evidence" value="ECO:0007669"/>
    <property type="project" value="InterPro"/>
</dbReference>
<feature type="compositionally biased region" description="Low complexity" evidence="8">
    <location>
        <begin position="107"/>
        <end position="121"/>
    </location>
</feature>
<evidence type="ECO:0000256" key="3">
    <source>
        <dbReference type="ARBA" id="ARBA00022737"/>
    </source>
</evidence>
<dbReference type="EMBL" id="HE681724">
    <property type="protein sequence ID" value="CCG24567.1"/>
    <property type="molecule type" value="Genomic_DNA"/>
</dbReference>
<sequence length="1018" mass="115077">MQVEKSTKSAPQKKYICGFCAKAFTRSEHKQRHERSHTNEKPFHCLQCTSSFVRRDLLQRHCRTVHQTQDTIKRKSQDSTTGSIPLHQTPSQQAPLQLSHSRDSSNESESVSLLSQQPQLQTDPCPASNSSSSSSSLHHNSIPFSFDPQEHLLLTTMAPSTSINSDHSPSKKRKKSESGGGVLSMRRNSTMPMSTGSNDTNLINLLSITKKLDYILKASNLGVNESVCDSFLIGFNTLQELSTKFPIFDTILKELMYYLSTFYVPNGNGSSGVAIVPPPMTPSLSSPNHFKTGIIYSIISLGCIVNKNSIKSLVFFKKAWILLIKRLIPQYNNSNVSLDQIEIASNLFLLSYIYVSYDLENYDINNEQVNQPSGENDNDEQIYLNNTVILEYLDQISFIIISNLADFSNPNDKLIDGNMNLFWSIYIILSFYFQDRNPKIYSSLLNKSVGQENLLTVMQKFSKSYSVINEHDDFLKMIVVATIGNELKSYRASVSSASASESPPSESSSSGTNLVKLYESRNVLHNSVILINRSINIFQPLPKSNAKSKLFELFRKNLIINSPLKYRELLSNYIFIPQSYVHWQLLHLTLDEATVNYDLNEILHKSIDDPSQLNTLEYKLKLFLDYKKINLDINNNISIVSLPMVFFASYLNLDIIGCGSTFNQLQLRNIKLFLVHWYMVMNKLLIMIWCDDILQFEENYILQTFVYMLLDNKSLLLKKLNIEAPHNNTGYANEAETSEADSTSNFQFNKKWFWIVKIKLDNVFEQWMHHIKIPFLDNSFAAVKVQVTKFINEHIALEGLVFKEDGEDVVANGGAIQQQPQQQLVFNNSGSNLASSSTGHHGSISTNMLASTSMNFAVPMQQQASTNFINYGSMNDFVGGGGGSAGNVNKRSNSISSVISSNFGKDMPQMQPVQQQHQKQHVQHQHSHSQPQQLPIGGQQPPQLQSQSIQPNQQQQQTQSHSHSHSHSHSQSQPQQGQQFYSYSTYPPPPPILSSMPKELVLPPISSERRKEKFEVTY</sequence>
<evidence type="ECO:0000256" key="1">
    <source>
        <dbReference type="ARBA" id="ARBA00004123"/>
    </source>
</evidence>
<dbReference type="PANTHER" id="PTHR40626">
    <property type="entry name" value="MIP31509P"/>
    <property type="match status" value="1"/>
</dbReference>
<dbReference type="PANTHER" id="PTHR40626:SF34">
    <property type="entry name" value="ZINC FINGER PROTEIN YGR067C"/>
    <property type="match status" value="1"/>
</dbReference>
<dbReference type="KEGG" id="cot:CORT_0F03430"/>
<dbReference type="PROSITE" id="PS50157">
    <property type="entry name" value="ZINC_FINGER_C2H2_2"/>
    <property type="match status" value="2"/>
</dbReference>
<comment type="subcellular location">
    <subcellularLocation>
        <location evidence="1">Nucleus</location>
    </subcellularLocation>
</comment>
<feature type="domain" description="C2H2-type" evidence="9">
    <location>
        <begin position="15"/>
        <end position="42"/>
    </location>
</feature>
<dbReference type="OrthoDB" id="654211at2759"/>
<evidence type="ECO:0000256" key="2">
    <source>
        <dbReference type="ARBA" id="ARBA00022723"/>
    </source>
</evidence>
<dbReference type="SMART" id="SM00355">
    <property type="entry name" value="ZnF_C2H2"/>
    <property type="match status" value="2"/>
</dbReference>
<reference evidence="10 11" key="1">
    <citation type="journal article" date="2012" name="PLoS ONE">
        <title>Sequence and analysis of the genome of the pathogenic yeast Candida orthopsilosis.</title>
        <authorList>
            <person name="Riccombeni A."/>
            <person name="Vidanes G."/>
            <person name="Proux-Wera E."/>
            <person name="Wolfe K.H."/>
            <person name="Butler G."/>
        </authorList>
    </citation>
    <scope>NUCLEOTIDE SEQUENCE [LARGE SCALE GENOMIC DNA]</scope>
    <source>
        <strain evidence="10 11">Co 90-125</strain>
    </source>
</reference>
<dbReference type="GO" id="GO:0000785">
    <property type="term" value="C:chromatin"/>
    <property type="evidence" value="ECO:0007669"/>
    <property type="project" value="TreeGrafter"/>
</dbReference>
<feature type="region of interest" description="Disordered" evidence="8">
    <location>
        <begin position="898"/>
        <end position="1018"/>
    </location>
</feature>
<evidence type="ECO:0000313" key="11">
    <source>
        <dbReference type="Proteomes" id="UP000005018"/>
    </source>
</evidence>
<dbReference type="AlphaFoldDB" id="H8X9A2"/>
<evidence type="ECO:0000256" key="8">
    <source>
        <dbReference type="SAM" id="MobiDB-lite"/>
    </source>
</evidence>
<feature type="region of interest" description="Disordered" evidence="8">
    <location>
        <begin position="160"/>
        <end position="196"/>
    </location>
</feature>
<feature type="compositionally biased region" description="Polar residues" evidence="8">
    <location>
        <begin position="78"/>
        <end position="96"/>
    </location>
</feature>
<feature type="region of interest" description="Disordered" evidence="8">
    <location>
        <begin position="65"/>
        <end position="141"/>
    </location>
</feature>
<keyword evidence="3" id="KW-0677">Repeat</keyword>
<evidence type="ECO:0000256" key="6">
    <source>
        <dbReference type="ARBA" id="ARBA00023242"/>
    </source>
</evidence>
<feature type="compositionally biased region" description="Low complexity" evidence="8">
    <location>
        <begin position="898"/>
        <end position="917"/>
    </location>
</feature>
<keyword evidence="2" id="KW-0479">Metal-binding</keyword>
<proteinExistence type="predicted"/>
<dbReference type="InterPro" id="IPR013087">
    <property type="entry name" value="Znf_C2H2_type"/>
</dbReference>
<dbReference type="InterPro" id="IPR051059">
    <property type="entry name" value="VerF-like"/>
</dbReference>
<dbReference type="GO" id="GO:0008270">
    <property type="term" value="F:zinc ion binding"/>
    <property type="evidence" value="ECO:0007669"/>
    <property type="project" value="UniProtKB-KW"/>
</dbReference>
<dbReference type="GeneID" id="14541683"/>
<dbReference type="eggNOG" id="KOG1721">
    <property type="taxonomic scope" value="Eukaryota"/>
</dbReference>
<dbReference type="RefSeq" id="XP_003870696.1">
    <property type="nucleotide sequence ID" value="XM_003870647.1"/>
</dbReference>
<feature type="compositionally biased region" description="Polar residues" evidence="8">
    <location>
        <begin position="186"/>
        <end position="196"/>
    </location>
</feature>
<dbReference type="GO" id="GO:0000978">
    <property type="term" value="F:RNA polymerase II cis-regulatory region sequence-specific DNA binding"/>
    <property type="evidence" value="ECO:0007669"/>
    <property type="project" value="InterPro"/>
</dbReference>
<protein>
    <recommendedName>
        <fullName evidence="9">C2H2-type domain-containing protein</fullName>
    </recommendedName>
</protein>
<dbReference type="Proteomes" id="UP000005018">
    <property type="component" value="Chromosome 6"/>
</dbReference>